<reference evidence="1" key="1">
    <citation type="submission" date="2021-10" db="EMBL/GenBank/DDBJ databases">
        <title>Loktanella gaetbuli sp. nov., isolated from a tidal flat.</title>
        <authorList>
            <person name="Park S."/>
            <person name="Yoon J.-H."/>
        </authorList>
    </citation>
    <scope>NUCLEOTIDE SEQUENCE</scope>
    <source>
        <strain evidence="1">TSTF-M6</strain>
    </source>
</reference>
<proteinExistence type="predicted"/>
<dbReference type="RefSeq" id="WP_226747300.1">
    <property type="nucleotide sequence ID" value="NZ_JAJATZ010000002.1"/>
</dbReference>
<name>A0ABS8BSA8_9RHOB</name>
<evidence type="ECO:0000313" key="1">
    <source>
        <dbReference type="EMBL" id="MCB5198336.1"/>
    </source>
</evidence>
<dbReference type="EMBL" id="JAJATZ010000002">
    <property type="protein sequence ID" value="MCB5198336.1"/>
    <property type="molecule type" value="Genomic_DNA"/>
</dbReference>
<comment type="caution">
    <text evidence="1">The sequence shown here is derived from an EMBL/GenBank/DDBJ whole genome shotgun (WGS) entry which is preliminary data.</text>
</comment>
<organism evidence="1 2">
    <name type="scientific">Loktanella gaetbuli</name>
    <dbReference type="NCBI Taxonomy" id="2881335"/>
    <lineage>
        <taxon>Bacteria</taxon>
        <taxon>Pseudomonadati</taxon>
        <taxon>Pseudomonadota</taxon>
        <taxon>Alphaproteobacteria</taxon>
        <taxon>Rhodobacterales</taxon>
        <taxon>Roseobacteraceae</taxon>
        <taxon>Loktanella</taxon>
    </lineage>
</organism>
<sequence>MRFGPVRTAEALGAILAHSLDGETMRIRKGTVLTDPHLADLAAAGHDPVTVALLAADDLDENRAAAQLGAALVPEGALHLRVTPASTGRVNIVATRAGVVGIAAETINAVNAISPMITVATLAPLTRVAVDTLIATIKVISFGVPRADLDRACQAASGQPVTLHPPRLNSATLIETTTDATTPNPKGRRALATRLARLGVTLSERVVVSHDASEIAAALHDAPGDLALILTASATSDVADTAPTGVMQAGGRLIHYGMPVDPGNLLFIAQLGEKPVIGLPGCARSPALNGADWVLERVICGLPVGPAEIAAMGVGGLLKEMPSRPLPRRPITAR</sequence>
<protein>
    <submittedName>
        <fullName evidence="1">Molybdopterin-binding protein</fullName>
    </submittedName>
</protein>
<dbReference type="CDD" id="cd03522">
    <property type="entry name" value="MoeA_like"/>
    <property type="match status" value="1"/>
</dbReference>
<dbReference type="SUPFAM" id="SSF53218">
    <property type="entry name" value="Molybdenum cofactor biosynthesis proteins"/>
    <property type="match status" value="1"/>
</dbReference>
<dbReference type="Proteomes" id="UP001138961">
    <property type="component" value="Unassembled WGS sequence"/>
</dbReference>
<evidence type="ECO:0000313" key="2">
    <source>
        <dbReference type="Proteomes" id="UP001138961"/>
    </source>
</evidence>
<accession>A0ABS8BSA8</accession>
<dbReference type="InterPro" id="IPR036425">
    <property type="entry name" value="MoaB/Mog-like_dom_sf"/>
</dbReference>
<gene>
    <name evidence="1" type="ORF">LGQ03_03710</name>
</gene>
<dbReference type="Gene3D" id="3.40.980.10">
    <property type="entry name" value="MoaB/Mog-like domain"/>
    <property type="match status" value="1"/>
</dbReference>
<keyword evidence="2" id="KW-1185">Reference proteome</keyword>